<keyword evidence="5" id="KW-0378">Hydrolase</keyword>
<keyword evidence="4" id="KW-0319">Glycerol metabolism</keyword>
<gene>
    <name evidence="10" type="ORF">SAMN05216275_10437</name>
</gene>
<feature type="chain" id="PRO_5038924374" description="glycerophosphodiester phosphodiesterase" evidence="8">
    <location>
        <begin position="22"/>
        <end position="390"/>
    </location>
</feature>
<dbReference type="GeneID" id="96297225"/>
<keyword evidence="11" id="KW-1185">Reference proteome</keyword>
<organism evidence="10 11">
    <name type="scientific">Streptosporangium canum</name>
    <dbReference type="NCBI Taxonomy" id="324952"/>
    <lineage>
        <taxon>Bacteria</taxon>
        <taxon>Bacillati</taxon>
        <taxon>Actinomycetota</taxon>
        <taxon>Actinomycetes</taxon>
        <taxon>Streptosporangiales</taxon>
        <taxon>Streptosporangiaceae</taxon>
        <taxon>Streptosporangium</taxon>
    </lineage>
</organism>
<evidence type="ECO:0000256" key="5">
    <source>
        <dbReference type="ARBA" id="ARBA00022801"/>
    </source>
</evidence>
<dbReference type="CDD" id="cd08602">
    <property type="entry name" value="GDPD_ScGlpQ1_like"/>
    <property type="match status" value="1"/>
</dbReference>
<dbReference type="AlphaFoldDB" id="A0A1I3JJN9"/>
<dbReference type="InterPro" id="IPR017946">
    <property type="entry name" value="PLC-like_Pdiesterase_TIM-brl"/>
</dbReference>
<feature type="domain" description="GP-PDE" evidence="9">
    <location>
        <begin position="38"/>
        <end position="363"/>
    </location>
</feature>
<accession>A0A1I3JJN9</accession>
<proteinExistence type="inferred from homology"/>
<keyword evidence="3 8" id="KW-0732">Signal</keyword>
<dbReference type="GO" id="GO:0006629">
    <property type="term" value="P:lipid metabolic process"/>
    <property type="evidence" value="ECO:0007669"/>
    <property type="project" value="InterPro"/>
</dbReference>
<evidence type="ECO:0000256" key="7">
    <source>
        <dbReference type="SAM" id="MobiDB-lite"/>
    </source>
</evidence>
<dbReference type="PANTHER" id="PTHR43620:SF7">
    <property type="entry name" value="GLYCEROPHOSPHODIESTER PHOSPHODIESTERASE GDPD5-RELATED"/>
    <property type="match status" value="1"/>
</dbReference>
<evidence type="ECO:0000256" key="4">
    <source>
        <dbReference type="ARBA" id="ARBA00022798"/>
    </source>
</evidence>
<dbReference type="EMBL" id="FOQY01000004">
    <property type="protein sequence ID" value="SFI60208.1"/>
    <property type="molecule type" value="Genomic_DNA"/>
</dbReference>
<dbReference type="InterPro" id="IPR030395">
    <property type="entry name" value="GP_PDE_dom"/>
</dbReference>
<feature type="region of interest" description="Disordered" evidence="7">
    <location>
        <begin position="363"/>
        <end position="390"/>
    </location>
</feature>
<evidence type="ECO:0000256" key="1">
    <source>
        <dbReference type="ARBA" id="ARBA00007277"/>
    </source>
</evidence>
<evidence type="ECO:0000313" key="10">
    <source>
        <dbReference type="EMBL" id="SFI60208.1"/>
    </source>
</evidence>
<dbReference type="Proteomes" id="UP000199111">
    <property type="component" value="Unassembled WGS sequence"/>
</dbReference>
<evidence type="ECO:0000313" key="11">
    <source>
        <dbReference type="Proteomes" id="UP000199111"/>
    </source>
</evidence>
<comment type="catalytic activity">
    <reaction evidence="6">
        <text>a sn-glycero-3-phosphodiester + H2O = an alcohol + sn-glycerol 3-phosphate + H(+)</text>
        <dbReference type="Rhea" id="RHEA:12969"/>
        <dbReference type="ChEBI" id="CHEBI:15377"/>
        <dbReference type="ChEBI" id="CHEBI:15378"/>
        <dbReference type="ChEBI" id="CHEBI:30879"/>
        <dbReference type="ChEBI" id="CHEBI:57597"/>
        <dbReference type="ChEBI" id="CHEBI:83408"/>
        <dbReference type="EC" id="3.1.4.46"/>
    </reaction>
</comment>
<dbReference type="RefSeq" id="WP_093886195.1">
    <property type="nucleotide sequence ID" value="NZ_FOQY01000004.1"/>
</dbReference>
<sequence length="390" mass="42410">MRKITALVLAVVATVSGTGTAAAEPQPEAADKGDRGQVVVIGHRGAAAHRPEHTAGGYELAVAMGADWIEPDLVPTKDHVLVVRHENEISGTTDVSLRPDFAARKTTKVIDGRNVTGWFTEDFTLAELKTLRAVERLPAIRQRNTVYNGYYQVMTFQEVLDLAKRLSRQRGQAVGVFPETKHPTYFRSIGLPLEEPLIETVKRNGLNRPDGQVVVQSFEPSSLKRVAQELRVPLWQALGTTGQPYDLKAVGDPTTYADMMKPEGLAKIAEYAKWIGPDKSSAIPLNPGGSAGAPTTLVADAHKAGLKIGVYTFRSENQYLPLGLRRGAVPTDHGDALAEYRAHLDLGVDAFVTDYPDAAVLARSERDRPRRPGLVQPSPMENGVAEEGRD</sequence>
<evidence type="ECO:0000256" key="3">
    <source>
        <dbReference type="ARBA" id="ARBA00022729"/>
    </source>
</evidence>
<comment type="similarity">
    <text evidence="1">Belongs to the glycerophosphoryl diester phosphodiesterase family.</text>
</comment>
<evidence type="ECO:0000256" key="2">
    <source>
        <dbReference type="ARBA" id="ARBA00012247"/>
    </source>
</evidence>
<dbReference type="GO" id="GO:0008889">
    <property type="term" value="F:glycerophosphodiester phosphodiesterase activity"/>
    <property type="evidence" value="ECO:0007669"/>
    <property type="project" value="UniProtKB-EC"/>
</dbReference>
<dbReference type="Pfam" id="PF03009">
    <property type="entry name" value="GDPD"/>
    <property type="match status" value="1"/>
</dbReference>
<evidence type="ECO:0000256" key="8">
    <source>
        <dbReference type="SAM" id="SignalP"/>
    </source>
</evidence>
<dbReference type="EC" id="3.1.4.46" evidence="2"/>
<protein>
    <recommendedName>
        <fullName evidence="2">glycerophosphodiester phosphodiesterase</fullName>
        <ecNumber evidence="2">3.1.4.46</ecNumber>
    </recommendedName>
</protein>
<dbReference type="GO" id="GO:0006071">
    <property type="term" value="P:glycerol metabolic process"/>
    <property type="evidence" value="ECO:0007669"/>
    <property type="project" value="UniProtKB-KW"/>
</dbReference>
<dbReference type="PROSITE" id="PS51704">
    <property type="entry name" value="GP_PDE"/>
    <property type="match status" value="1"/>
</dbReference>
<reference evidence="11" key="1">
    <citation type="submission" date="2016-10" db="EMBL/GenBank/DDBJ databases">
        <authorList>
            <person name="Varghese N."/>
            <person name="Submissions S."/>
        </authorList>
    </citation>
    <scope>NUCLEOTIDE SEQUENCE [LARGE SCALE GENOMIC DNA]</scope>
    <source>
        <strain evidence="11">CGMCC 4.2126</strain>
    </source>
</reference>
<dbReference type="SUPFAM" id="SSF51695">
    <property type="entry name" value="PLC-like phosphodiesterases"/>
    <property type="match status" value="1"/>
</dbReference>
<evidence type="ECO:0000259" key="9">
    <source>
        <dbReference type="PROSITE" id="PS51704"/>
    </source>
</evidence>
<feature type="signal peptide" evidence="8">
    <location>
        <begin position="1"/>
        <end position="21"/>
    </location>
</feature>
<evidence type="ECO:0000256" key="6">
    <source>
        <dbReference type="ARBA" id="ARBA00047512"/>
    </source>
</evidence>
<dbReference type="PANTHER" id="PTHR43620">
    <property type="entry name" value="GLYCEROPHOSPHORYL DIESTER PHOSPHODIESTERASE"/>
    <property type="match status" value="1"/>
</dbReference>
<dbReference type="GO" id="GO:0042597">
    <property type="term" value="C:periplasmic space"/>
    <property type="evidence" value="ECO:0007669"/>
    <property type="project" value="TreeGrafter"/>
</dbReference>
<dbReference type="Gene3D" id="3.20.20.190">
    <property type="entry name" value="Phosphatidylinositol (PI) phosphodiesterase"/>
    <property type="match status" value="1"/>
</dbReference>
<name>A0A1I3JJN9_9ACTN</name>